<dbReference type="EMBL" id="AP015029">
    <property type="protein sequence ID" value="BAW24126.1"/>
    <property type="molecule type" value="Genomic_DNA"/>
</dbReference>
<evidence type="ECO:0000259" key="3">
    <source>
        <dbReference type="Pfam" id="PF01571"/>
    </source>
</evidence>
<reference evidence="4 5" key="1">
    <citation type="submission" date="2015-11" db="EMBL/GenBank/DDBJ databases">
        <title>Complete genome sequencing of a biphenyl-degrading bacterium, Pseudomonas putida KF715 (=NBRC110667).</title>
        <authorList>
            <person name="Suenaga H."/>
            <person name="Fujihara N."/>
            <person name="Watanabe T."/>
            <person name="Hirose J."/>
            <person name="Kimura N."/>
            <person name="Yamazoe A."/>
            <person name="Hosoyama A."/>
            <person name="Shimodaira J."/>
            <person name="Furukawa K."/>
        </authorList>
    </citation>
    <scope>NUCLEOTIDE SEQUENCE [LARGE SCALE GENOMIC DNA]</scope>
    <source>
        <strain evidence="4 5">KF715</strain>
    </source>
</reference>
<dbReference type="GO" id="GO:0005829">
    <property type="term" value="C:cytosol"/>
    <property type="evidence" value="ECO:0007669"/>
    <property type="project" value="TreeGrafter"/>
</dbReference>
<dbReference type="SUPFAM" id="SSF101790">
    <property type="entry name" value="Aminomethyltransferase beta-barrel domain"/>
    <property type="match status" value="1"/>
</dbReference>
<evidence type="ECO:0000313" key="5">
    <source>
        <dbReference type="Proteomes" id="UP000218731"/>
    </source>
</evidence>
<dbReference type="PANTHER" id="PTHR43757:SF2">
    <property type="entry name" value="AMINOMETHYLTRANSFERASE, MITOCHONDRIAL"/>
    <property type="match status" value="1"/>
</dbReference>
<dbReference type="InterPro" id="IPR027266">
    <property type="entry name" value="TrmE/GcvT-like"/>
</dbReference>
<protein>
    <submittedName>
        <fullName evidence="4">Aminomethyltransferase</fullName>
    </submittedName>
</protein>
<keyword evidence="1" id="KW-0032">Aminotransferase</keyword>
<proteinExistence type="predicted"/>
<dbReference type="Pfam" id="PF01571">
    <property type="entry name" value="GCV_T"/>
    <property type="match status" value="1"/>
</dbReference>
<dbReference type="InterPro" id="IPR006222">
    <property type="entry name" value="GCVT_N"/>
</dbReference>
<dbReference type="GO" id="GO:0008483">
    <property type="term" value="F:transaminase activity"/>
    <property type="evidence" value="ECO:0007669"/>
    <property type="project" value="UniProtKB-KW"/>
</dbReference>
<name>A0A1L7NF81_PSEPU</name>
<dbReference type="AlphaFoldDB" id="A0A1L7NF81"/>
<keyword evidence="4" id="KW-0808">Transferase</keyword>
<dbReference type="GO" id="GO:0008168">
    <property type="term" value="F:methyltransferase activity"/>
    <property type="evidence" value="ECO:0007669"/>
    <property type="project" value="UniProtKB-KW"/>
</dbReference>
<keyword evidence="4" id="KW-0489">Methyltransferase</keyword>
<dbReference type="PANTHER" id="PTHR43757">
    <property type="entry name" value="AMINOMETHYLTRANSFERASE"/>
    <property type="match status" value="1"/>
</dbReference>
<dbReference type="PIRSF" id="PIRSF006487">
    <property type="entry name" value="GcvT"/>
    <property type="match status" value="1"/>
</dbReference>
<accession>A0A1L7NF81</accession>
<organism evidence="4 5">
    <name type="scientific">Pseudomonas putida</name>
    <name type="common">Arthrobacter siderocapsulatus</name>
    <dbReference type="NCBI Taxonomy" id="303"/>
    <lineage>
        <taxon>Bacteria</taxon>
        <taxon>Pseudomonadati</taxon>
        <taxon>Pseudomonadota</taxon>
        <taxon>Gammaproteobacteria</taxon>
        <taxon>Pseudomonadales</taxon>
        <taxon>Pseudomonadaceae</taxon>
        <taxon>Pseudomonas</taxon>
    </lineage>
</organism>
<dbReference type="RefSeq" id="WP_096426411.1">
    <property type="nucleotide sequence ID" value="NZ_AP015029.1"/>
</dbReference>
<dbReference type="InterPro" id="IPR029043">
    <property type="entry name" value="GcvT/YgfZ_C"/>
</dbReference>
<sequence length="426" mass="47493">MTKTIIDTLRSLPPAYHPGWGGPEYTDWQDEQLSWKRTCYLGDWSFLWDIEVEGPDALKLFRDTGINSVENFAIGQAKHLVQCSESGKVIADGVLMRMADNCFRTQSATAFWSAFQLEKGNYNASWREIKTFQFQVSGPTALAVCQKVTGEELLDVKFMHFKEVSIAGLKAYALRQGMAGEIGFEFHGDAADAPQIRAAILEAGAEFGIRRLGRRTSMINHLEAAFPTGAWHYLNDAFTPGTEGYAEFIMANFDTSGLVPVIRGSFEGNDITSYLYSPFELGWGRSVKFDHDFIGRAALEQEAAAPKRTRVTLEFNSEDVVDIYASLFRDEQPFDFLDVPHPQRWVTWSDSVLKDGKHVGISATPGYSLHFRKVISLGFISPELSQPGTEVTIVWGSPGSPQKHIRATVAPAPYKTDNRRNLPASI</sequence>
<dbReference type="SUPFAM" id="SSF103025">
    <property type="entry name" value="Folate-binding domain"/>
    <property type="match status" value="1"/>
</dbReference>
<gene>
    <name evidence="4" type="ORF">KF715C_ch35530</name>
</gene>
<dbReference type="Proteomes" id="UP000218731">
    <property type="component" value="Chromosome 1"/>
</dbReference>
<feature type="domain" description="GCVT N-terminal" evidence="3">
    <location>
        <begin position="27"/>
        <end position="228"/>
    </location>
</feature>
<evidence type="ECO:0000313" key="4">
    <source>
        <dbReference type="EMBL" id="BAW24126.1"/>
    </source>
</evidence>
<dbReference type="InterPro" id="IPR028896">
    <property type="entry name" value="GcvT/YgfZ/DmdA"/>
</dbReference>
<evidence type="ECO:0000256" key="2">
    <source>
        <dbReference type="PIRSR" id="PIRSR006487-1"/>
    </source>
</evidence>
<feature type="binding site" evidence="2">
    <location>
        <position position="185"/>
    </location>
    <ligand>
        <name>substrate</name>
    </ligand>
</feature>
<dbReference type="GO" id="GO:0032259">
    <property type="term" value="P:methylation"/>
    <property type="evidence" value="ECO:0007669"/>
    <property type="project" value="UniProtKB-KW"/>
</dbReference>
<evidence type="ECO:0000256" key="1">
    <source>
        <dbReference type="ARBA" id="ARBA00022576"/>
    </source>
</evidence>
<dbReference type="Gene3D" id="3.30.1360.120">
    <property type="entry name" value="Probable tRNA modification gtpase trme, domain 1"/>
    <property type="match status" value="1"/>
</dbReference>